<dbReference type="InterPro" id="IPR003593">
    <property type="entry name" value="AAA+_ATPase"/>
</dbReference>
<evidence type="ECO:0000256" key="6">
    <source>
        <dbReference type="SAM" id="MobiDB-lite"/>
    </source>
</evidence>
<evidence type="ECO:0000256" key="3">
    <source>
        <dbReference type="ARBA" id="ARBA00022840"/>
    </source>
</evidence>
<dbReference type="Proteomes" id="UP000008811">
    <property type="component" value="Chromosome"/>
</dbReference>
<evidence type="ECO:0000256" key="5">
    <source>
        <dbReference type="ARBA" id="ARBA00061478"/>
    </source>
</evidence>
<dbReference type="InterPro" id="IPR037118">
    <property type="entry name" value="Val-tRNA_synth_C_sf"/>
</dbReference>
<dbReference type="RefSeq" id="WP_012501965.1">
    <property type="nucleotide sequence ID" value="NC_011027.1"/>
</dbReference>
<dbReference type="CDD" id="cd03221">
    <property type="entry name" value="ABCF_EF-3"/>
    <property type="match status" value="2"/>
</dbReference>
<dbReference type="FunFam" id="3.40.50.300:FF:000309">
    <property type="entry name" value="ABC transporter ATP-binding protein"/>
    <property type="match status" value="1"/>
</dbReference>
<dbReference type="SMART" id="SM00382">
    <property type="entry name" value="AAA"/>
    <property type="match status" value="2"/>
</dbReference>
<protein>
    <submittedName>
        <fullName evidence="8">ABC transporter related</fullName>
    </submittedName>
</protein>
<dbReference type="STRING" id="517417.Cpar_0712"/>
<dbReference type="GO" id="GO:0003677">
    <property type="term" value="F:DNA binding"/>
    <property type="evidence" value="ECO:0007669"/>
    <property type="project" value="InterPro"/>
</dbReference>
<keyword evidence="3" id="KW-0067">ATP-binding</keyword>
<gene>
    <name evidence="8" type="ordered locus">Cpar_0712</name>
</gene>
<evidence type="ECO:0000313" key="8">
    <source>
        <dbReference type="EMBL" id="ACF11132.1"/>
    </source>
</evidence>
<feature type="compositionally biased region" description="Low complexity" evidence="6">
    <location>
        <begin position="547"/>
        <end position="562"/>
    </location>
</feature>
<dbReference type="GO" id="GO:0005524">
    <property type="term" value="F:ATP binding"/>
    <property type="evidence" value="ECO:0007669"/>
    <property type="project" value="UniProtKB-KW"/>
</dbReference>
<dbReference type="FunFam" id="3.40.50.300:FF:000011">
    <property type="entry name" value="Putative ABC transporter ATP-binding component"/>
    <property type="match status" value="1"/>
</dbReference>
<proteinExistence type="inferred from homology"/>
<feature type="domain" description="ABC transporter" evidence="7">
    <location>
        <begin position="4"/>
        <end position="256"/>
    </location>
</feature>
<dbReference type="Pfam" id="PF00005">
    <property type="entry name" value="ABC_tran"/>
    <property type="match status" value="2"/>
</dbReference>
<dbReference type="HOGENOM" id="CLU_000604_36_0_10"/>
<feature type="domain" description="ABC transporter" evidence="7">
    <location>
        <begin position="320"/>
        <end position="538"/>
    </location>
</feature>
<comment type="similarity">
    <text evidence="5">Belongs to the ABC transporter superfamily. ABCF family. Uup subfamily.</text>
</comment>
<dbReference type="KEGG" id="cpc:Cpar_0712"/>
<evidence type="ECO:0000256" key="1">
    <source>
        <dbReference type="ARBA" id="ARBA00022737"/>
    </source>
</evidence>
<name>B3QMH9_CHLP8</name>
<sequence>MVLLTVEGIGKTYGLKTLFTDVSFGIDDRDKVGIIGANGSGKSTLMKILAGSETPDTGRVMVSKEKKISYLPQVSPYDADDTVLEAVLKSGDKVMALICEYELALEALDHADGDQTALIEKVTHLSHELDVKGAWELESNAKAVLGKLGLNDLTAKMGTLSGGQRKRVALAHALVVPSDALILDEPTNHLDADSVEWLESYIRRYAGAVILITHDRYFLDRVATRMIELDGKTAKTYTGGYASYLVQKEEEEAQEIRDECKRNALAKQELEWMRTGAKARTTKQKARLQRAETLVYAPKKEQKQEMEIGFGAERLGNKIVEFHDVSKSWGEKKLLRSFDYLLEKGDRIGIIGPNGSGKTTLLEMIAGRTKPDSGRIEIGPTVKIGYYDQESRYLDDEKRVIEYIKEEAEQIKTKDGTLVSAAKMLERFLFAPSAQYNPIGNLSGGERRRLYLLRQLIGAPNVLLLDEPTNDLDIPTLRVLEDYLDTFPGCLVVVSHDRYFLDRTVEHIFAFEGDGIVRRYPGNYSVYLEMKAATAAEEQAAKPKPAPAAKPASESPKPTSSPKQRKLNSKEKRELEQLEQAIAEAEERQEAINAELSAAGSDFEAVQRLGDELHKIQEKLESDMERWGELAELA</sequence>
<dbReference type="InterPro" id="IPR003439">
    <property type="entry name" value="ABC_transporter-like_ATP-bd"/>
</dbReference>
<dbReference type="InterPro" id="IPR051309">
    <property type="entry name" value="ABCF_ATPase"/>
</dbReference>
<comment type="catalytic activity">
    <reaction evidence="4">
        <text>ATP + H2O = ADP + phosphate + H(+)</text>
        <dbReference type="Rhea" id="RHEA:13065"/>
        <dbReference type="ChEBI" id="CHEBI:15377"/>
        <dbReference type="ChEBI" id="CHEBI:15378"/>
        <dbReference type="ChEBI" id="CHEBI:30616"/>
        <dbReference type="ChEBI" id="CHEBI:43474"/>
        <dbReference type="ChEBI" id="CHEBI:456216"/>
    </reaction>
</comment>
<keyword evidence="9" id="KW-1185">Reference proteome</keyword>
<dbReference type="PANTHER" id="PTHR42855:SF1">
    <property type="entry name" value="ABC TRANSPORTER DOMAIN-CONTAINING PROTEIN"/>
    <property type="match status" value="1"/>
</dbReference>
<dbReference type="OrthoDB" id="1521973at2"/>
<dbReference type="InterPro" id="IPR032781">
    <property type="entry name" value="ABC_tran_Xtn"/>
</dbReference>
<feature type="region of interest" description="Disordered" evidence="6">
    <location>
        <begin position="538"/>
        <end position="586"/>
    </location>
</feature>
<accession>B3QMH9</accession>
<organism evidence="8 9">
    <name type="scientific">Chlorobaculum parvum (strain DSM 263 / NCIMB 8327)</name>
    <name type="common">Chlorobium vibrioforme subsp. thiosulfatophilum</name>
    <dbReference type="NCBI Taxonomy" id="517417"/>
    <lineage>
        <taxon>Bacteria</taxon>
        <taxon>Pseudomonadati</taxon>
        <taxon>Chlorobiota</taxon>
        <taxon>Chlorobiia</taxon>
        <taxon>Chlorobiales</taxon>
        <taxon>Chlorobiaceae</taxon>
        <taxon>Chlorobaculum</taxon>
    </lineage>
</organism>
<dbReference type="Pfam" id="PF16326">
    <property type="entry name" value="ABC_tran_CTD"/>
    <property type="match status" value="1"/>
</dbReference>
<keyword evidence="1" id="KW-0677">Repeat</keyword>
<dbReference type="PROSITE" id="PS50893">
    <property type="entry name" value="ABC_TRANSPORTER_2"/>
    <property type="match status" value="2"/>
</dbReference>
<evidence type="ECO:0000256" key="4">
    <source>
        <dbReference type="ARBA" id="ARBA00049360"/>
    </source>
</evidence>
<dbReference type="InterPro" id="IPR027417">
    <property type="entry name" value="P-loop_NTPase"/>
</dbReference>
<dbReference type="eggNOG" id="COG0488">
    <property type="taxonomic scope" value="Bacteria"/>
</dbReference>
<reference evidence="8" key="1">
    <citation type="submission" date="2008-06" db="EMBL/GenBank/DDBJ databases">
        <title>Complete sequence of Chlorobaculum parvum NCIB 8327.</title>
        <authorList>
            <consortium name="US DOE Joint Genome Institute"/>
            <person name="Lucas S."/>
            <person name="Copeland A."/>
            <person name="Lapidus A."/>
            <person name="Glavina del Rio T."/>
            <person name="Dalin E."/>
            <person name="Tice H."/>
            <person name="Bruce D."/>
            <person name="Goodwin L."/>
            <person name="Pitluck S."/>
            <person name="Schmutz J."/>
            <person name="Larimer F."/>
            <person name="Land M."/>
            <person name="Hauser L."/>
            <person name="Kyrpides N."/>
            <person name="Mikhailova N."/>
            <person name="Zhao F."/>
            <person name="Li T."/>
            <person name="Liu Z."/>
            <person name="Overmann J."/>
            <person name="Bryant D.A."/>
            <person name="Richardson P."/>
        </authorList>
    </citation>
    <scope>NUCLEOTIDE SEQUENCE [LARGE SCALE GENOMIC DNA]</scope>
    <source>
        <strain evidence="8">NCIB 8327</strain>
    </source>
</reference>
<dbReference type="GO" id="GO:0016887">
    <property type="term" value="F:ATP hydrolysis activity"/>
    <property type="evidence" value="ECO:0007669"/>
    <property type="project" value="InterPro"/>
</dbReference>
<evidence type="ECO:0000313" key="9">
    <source>
        <dbReference type="Proteomes" id="UP000008811"/>
    </source>
</evidence>
<dbReference type="InterPro" id="IPR032524">
    <property type="entry name" value="ABC_tran_C"/>
</dbReference>
<dbReference type="AlphaFoldDB" id="B3QMH9"/>
<dbReference type="Gene3D" id="3.40.50.300">
    <property type="entry name" value="P-loop containing nucleotide triphosphate hydrolases"/>
    <property type="match status" value="2"/>
</dbReference>
<dbReference type="SUPFAM" id="SSF52540">
    <property type="entry name" value="P-loop containing nucleoside triphosphate hydrolases"/>
    <property type="match status" value="2"/>
</dbReference>
<dbReference type="Gene3D" id="1.10.287.380">
    <property type="entry name" value="Valyl-tRNA synthetase, C-terminal domain"/>
    <property type="match status" value="1"/>
</dbReference>
<evidence type="ECO:0000259" key="7">
    <source>
        <dbReference type="PROSITE" id="PS50893"/>
    </source>
</evidence>
<dbReference type="Pfam" id="PF12848">
    <property type="entry name" value="ABC_tran_Xtn"/>
    <property type="match status" value="1"/>
</dbReference>
<keyword evidence="2" id="KW-0547">Nucleotide-binding</keyword>
<evidence type="ECO:0000256" key="2">
    <source>
        <dbReference type="ARBA" id="ARBA00022741"/>
    </source>
</evidence>
<dbReference type="EMBL" id="CP001099">
    <property type="protein sequence ID" value="ACF11132.1"/>
    <property type="molecule type" value="Genomic_DNA"/>
</dbReference>
<dbReference type="PANTHER" id="PTHR42855">
    <property type="entry name" value="ABC TRANSPORTER ATP-BINDING SUBUNIT"/>
    <property type="match status" value="1"/>
</dbReference>